<dbReference type="Proteomes" id="UP000187266">
    <property type="component" value="Chromosome"/>
</dbReference>
<protein>
    <submittedName>
        <fullName evidence="2">Uncharacterized protein</fullName>
    </submittedName>
</protein>
<name>A0A1U7DHH2_9RHOB</name>
<evidence type="ECO:0000313" key="3">
    <source>
        <dbReference type="Proteomes" id="UP000187266"/>
    </source>
</evidence>
<dbReference type="AlphaFoldDB" id="A0A1U7DHH2"/>
<sequence length="106" mass="10643">MSASTAQAPSTSQAGKATASASADDARALVASEEDESRFAREAAIEARDSAVRGMLLSQISKAADGGSGALTPLAQSPAGDRVATLYGQGQSEQSTARPRALDMSA</sequence>
<organism evidence="2 3">
    <name type="scientific">Brevirhabdus pacifica</name>
    <dbReference type="NCBI Taxonomy" id="1267768"/>
    <lineage>
        <taxon>Bacteria</taxon>
        <taxon>Pseudomonadati</taxon>
        <taxon>Pseudomonadota</taxon>
        <taxon>Alphaproteobacteria</taxon>
        <taxon>Rhodobacterales</taxon>
        <taxon>Paracoccaceae</taxon>
        <taxon>Brevirhabdus</taxon>
    </lineage>
</organism>
<reference evidence="2 3" key="1">
    <citation type="submission" date="2017-01" db="EMBL/GenBank/DDBJ databases">
        <title>Genomic analysis of Xuhuaishuia manganoxidans DY6-4.</title>
        <authorList>
            <person name="Wang X."/>
        </authorList>
    </citation>
    <scope>NUCLEOTIDE SEQUENCE [LARGE SCALE GENOMIC DNA]</scope>
    <source>
        <strain evidence="2 3">DY6-4</strain>
    </source>
</reference>
<keyword evidence="3" id="KW-1185">Reference proteome</keyword>
<evidence type="ECO:0000313" key="2">
    <source>
        <dbReference type="EMBL" id="APX89349.1"/>
    </source>
</evidence>
<proteinExistence type="predicted"/>
<dbReference type="EMBL" id="CP019124">
    <property type="protein sequence ID" value="APX89349.1"/>
    <property type="molecule type" value="Genomic_DNA"/>
</dbReference>
<feature type="compositionally biased region" description="Low complexity" evidence="1">
    <location>
        <begin position="1"/>
        <end position="31"/>
    </location>
</feature>
<gene>
    <name evidence="2" type="ORF">BV394_06145</name>
</gene>
<feature type="region of interest" description="Disordered" evidence="1">
    <location>
        <begin position="1"/>
        <end position="38"/>
    </location>
</feature>
<accession>A0A1U7DHH2</accession>
<evidence type="ECO:0000256" key="1">
    <source>
        <dbReference type="SAM" id="MobiDB-lite"/>
    </source>
</evidence>